<geneLocation type="plasmid" evidence="3 4">
    <name>pBb323S2c</name>
</geneLocation>
<dbReference type="AlphaFoldDB" id="A0A7Z0QQD0"/>
<feature type="transmembrane region" description="Helical" evidence="1">
    <location>
        <begin position="32"/>
        <end position="54"/>
    </location>
</feature>
<evidence type="ECO:0000313" key="2">
    <source>
        <dbReference type="EMBL" id="NYY96952.1"/>
    </source>
</evidence>
<evidence type="ECO:0000313" key="4">
    <source>
        <dbReference type="Proteomes" id="UP000564836"/>
    </source>
</evidence>
<dbReference type="EMBL" id="CP088279">
    <property type="protein sequence ID" value="UGX89841.1"/>
    <property type="molecule type" value="Genomic_DNA"/>
</dbReference>
<dbReference type="EMBL" id="JACBFH010000005">
    <property type="protein sequence ID" value="NYY96952.1"/>
    <property type="molecule type" value="Genomic_DNA"/>
</dbReference>
<reference evidence="3 4" key="3">
    <citation type="journal article" date="2022" name="Int. J. Syst. Evol. Microbiol.">
        <title>Strains of Bradyrhizobium barranii sp. nov. associated with legumes native to Canada are symbionts of soybeans and belong to different subspecies (subsp. barranii subsp. nov. and subsp. apii subsp. nov.) and symbiovars (sv. glycinearum and sv. septentrionale).</title>
        <authorList>
            <person name="Bromfield E.S.P."/>
            <person name="Cloutier S."/>
            <person name="Wasai-Hara S."/>
            <person name="Minamisawa K."/>
        </authorList>
    </citation>
    <scope>NUCLEOTIDE SEQUENCE [LARGE SCALE GENOMIC DNA]</scope>
    <source>
        <strain evidence="3 4">323S2</strain>
        <plasmid evidence="4">pBb323S2c</plasmid>
    </source>
</reference>
<keyword evidence="3" id="KW-0614">Plasmid</keyword>
<name>A0A7Z0QQD0_9BRAD</name>
<accession>A0A7Z0QQD0</accession>
<keyword evidence="1" id="KW-0472">Membrane</keyword>
<keyword evidence="1" id="KW-0812">Transmembrane</keyword>
<evidence type="ECO:0000256" key="1">
    <source>
        <dbReference type="SAM" id="Phobius"/>
    </source>
</evidence>
<proteinExistence type="predicted"/>
<feature type="transmembrane region" description="Helical" evidence="1">
    <location>
        <begin position="140"/>
        <end position="160"/>
    </location>
</feature>
<keyword evidence="1" id="KW-1133">Transmembrane helix</keyword>
<feature type="transmembrane region" description="Helical" evidence="1">
    <location>
        <begin position="66"/>
        <end position="87"/>
    </location>
</feature>
<reference evidence="3 4" key="1">
    <citation type="journal article" date="2017" name="Syst. Appl. Microbiol.">
        <title>Soybeans inoculated with root zone soils of Canadian native legumes harbour diverse and novel Bradyrhizobium spp. that possess agricultural potential.</title>
        <authorList>
            <person name="Bromfield E.S.P."/>
            <person name="Cloutier S."/>
            <person name="Tambong J.T."/>
            <person name="Tran Thi T.V."/>
        </authorList>
    </citation>
    <scope>NUCLEOTIDE SEQUENCE [LARGE SCALE GENOMIC DNA]</scope>
    <source>
        <strain evidence="3 4">323S2</strain>
    </source>
</reference>
<protein>
    <submittedName>
        <fullName evidence="2">Uncharacterized protein</fullName>
    </submittedName>
</protein>
<organism evidence="2">
    <name type="scientific">Bradyrhizobium barranii subsp. barranii</name>
    <dbReference type="NCBI Taxonomy" id="2823807"/>
    <lineage>
        <taxon>Bacteria</taxon>
        <taxon>Pseudomonadati</taxon>
        <taxon>Pseudomonadota</taxon>
        <taxon>Alphaproteobacteria</taxon>
        <taxon>Hyphomicrobiales</taxon>
        <taxon>Nitrobacteraceae</taxon>
        <taxon>Bradyrhizobium</taxon>
        <taxon>Bradyrhizobium barranii</taxon>
    </lineage>
</organism>
<feature type="transmembrane region" description="Helical" evidence="1">
    <location>
        <begin position="99"/>
        <end position="120"/>
    </location>
</feature>
<reference evidence="2" key="2">
    <citation type="submission" date="2020-06" db="EMBL/GenBank/DDBJ databases">
        <title>Whole Genome Sequence of Bradyrhizobium sp. Strain 323S2.</title>
        <authorList>
            <person name="Bromfield E.S.P."/>
        </authorList>
    </citation>
    <scope>NUCLEOTIDE SEQUENCE [LARGE SCALE GENOMIC DNA]</scope>
    <source>
        <strain evidence="2">323S2</strain>
    </source>
</reference>
<gene>
    <name evidence="3" type="ORF">G6321_00003380</name>
    <name evidence="2" type="ORF">G6321_54815</name>
</gene>
<dbReference type="Proteomes" id="UP000564836">
    <property type="component" value="Plasmid pBb323S2c"/>
</dbReference>
<evidence type="ECO:0000313" key="3">
    <source>
        <dbReference type="EMBL" id="UGX89841.1"/>
    </source>
</evidence>
<feature type="transmembrane region" description="Helical" evidence="1">
    <location>
        <begin position="172"/>
        <end position="191"/>
    </location>
</feature>
<dbReference type="RefSeq" id="WP_166354612.1">
    <property type="nucleotide sequence ID" value="NZ_CP049702.1"/>
</dbReference>
<sequence length="193" mass="21378">MNTVSVGIDKLHDSGRSSSSSRFTSEWAQRAGWAQTTTLLASSILLFLFARSIIWGQEVSLEDVPLLLGGVLPYGIFLGAEEAASRFSRTRLPIGAARFLAWSWVASLFMFVGAHVLRLFDPLERPIRSMFEPSFLRYESYALAYTALGFAFAGVIALGLSRNVAHRSWARVIAAGFAFNVLYFGVALFVVRW</sequence>